<evidence type="ECO:0000256" key="2">
    <source>
        <dbReference type="ARBA" id="ARBA00022801"/>
    </source>
</evidence>
<dbReference type="CDD" id="cd18795">
    <property type="entry name" value="SF2_C_Ski2"/>
    <property type="match status" value="1"/>
</dbReference>
<keyword evidence="2" id="KW-0378">Hydrolase</keyword>
<dbReference type="Pfam" id="PF00271">
    <property type="entry name" value="Helicase_C"/>
    <property type="match status" value="1"/>
</dbReference>
<dbReference type="Pfam" id="PF00270">
    <property type="entry name" value="DEAD"/>
    <property type="match status" value="1"/>
</dbReference>
<name>A0AAW2H8M3_9NEOP</name>
<comment type="caution">
    <text evidence="8">The sequence shown here is derived from an EMBL/GenBank/DDBJ whole genome shotgun (WGS) entry which is preliminary data.</text>
</comment>
<dbReference type="SMART" id="SM00487">
    <property type="entry name" value="DEXDc"/>
    <property type="match status" value="1"/>
</dbReference>
<dbReference type="GO" id="GO:0016787">
    <property type="term" value="F:hydrolase activity"/>
    <property type="evidence" value="ECO:0007669"/>
    <property type="project" value="UniProtKB-KW"/>
</dbReference>
<dbReference type="InterPro" id="IPR001650">
    <property type="entry name" value="Helicase_C-like"/>
</dbReference>
<evidence type="ECO:0008006" key="9">
    <source>
        <dbReference type="Google" id="ProtNLM"/>
    </source>
</evidence>
<evidence type="ECO:0000256" key="5">
    <source>
        <dbReference type="SAM" id="MobiDB-lite"/>
    </source>
</evidence>
<keyword evidence="1" id="KW-0547">Nucleotide-binding</keyword>
<organism evidence="8">
    <name type="scientific">Menopon gallinae</name>
    <name type="common">poultry shaft louse</name>
    <dbReference type="NCBI Taxonomy" id="328185"/>
    <lineage>
        <taxon>Eukaryota</taxon>
        <taxon>Metazoa</taxon>
        <taxon>Ecdysozoa</taxon>
        <taxon>Arthropoda</taxon>
        <taxon>Hexapoda</taxon>
        <taxon>Insecta</taxon>
        <taxon>Pterygota</taxon>
        <taxon>Neoptera</taxon>
        <taxon>Paraneoptera</taxon>
        <taxon>Psocodea</taxon>
        <taxon>Troctomorpha</taxon>
        <taxon>Phthiraptera</taxon>
        <taxon>Amblycera</taxon>
        <taxon>Menoponidae</taxon>
        <taxon>Menopon</taxon>
    </lineage>
</organism>
<protein>
    <recommendedName>
        <fullName evidence="9">DEAD/DEAH box helicase</fullName>
    </recommendedName>
</protein>
<evidence type="ECO:0000256" key="4">
    <source>
        <dbReference type="ARBA" id="ARBA00022840"/>
    </source>
</evidence>
<feature type="compositionally biased region" description="Basic and acidic residues" evidence="5">
    <location>
        <begin position="208"/>
        <end position="218"/>
    </location>
</feature>
<reference evidence="8" key="1">
    <citation type="journal article" date="2024" name="Gigascience">
        <title>Chromosome-level genome of the poultry shaft louse Menopon gallinae provides insight into the host-switching and adaptive evolution of parasitic lice.</title>
        <authorList>
            <person name="Xu Y."/>
            <person name="Ma L."/>
            <person name="Liu S."/>
            <person name="Liang Y."/>
            <person name="Liu Q."/>
            <person name="He Z."/>
            <person name="Tian L."/>
            <person name="Duan Y."/>
            <person name="Cai W."/>
            <person name="Li H."/>
            <person name="Song F."/>
        </authorList>
    </citation>
    <scope>NUCLEOTIDE SEQUENCE</scope>
    <source>
        <strain evidence="8">Cailab_2023a</strain>
    </source>
</reference>
<accession>A0AAW2H8M3</accession>
<feature type="domain" description="Helicase C-terminal" evidence="7">
    <location>
        <begin position="1218"/>
        <end position="1396"/>
    </location>
</feature>
<dbReference type="InterPro" id="IPR011545">
    <property type="entry name" value="DEAD/DEAH_box_helicase_dom"/>
</dbReference>
<feature type="domain" description="Helicase ATP-binding" evidence="6">
    <location>
        <begin position="830"/>
        <end position="994"/>
    </location>
</feature>
<evidence type="ECO:0000259" key="6">
    <source>
        <dbReference type="PROSITE" id="PS51192"/>
    </source>
</evidence>
<dbReference type="GO" id="GO:0005524">
    <property type="term" value="F:ATP binding"/>
    <property type="evidence" value="ECO:0007669"/>
    <property type="project" value="UniProtKB-KW"/>
</dbReference>
<dbReference type="SUPFAM" id="SSF52540">
    <property type="entry name" value="P-loop containing nucleoside triphosphate hydrolases"/>
    <property type="match status" value="1"/>
</dbReference>
<dbReference type="PANTHER" id="PTHR44533">
    <property type="entry name" value="DEAD/H RNA HELICASE, PUTATIVE-RELATED"/>
    <property type="match status" value="1"/>
</dbReference>
<dbReference type="Gene3D" id="3.40.50.300">
    <property type="entry name" value="P-loop containing nucleotide triphosphate hydrolases"/>
    <property type="match status" value="2"/>
</dbReference>
<dbReference type="PROSITE" id="PS51194">
    <property type="entry name" value="HELICASE_CTER"/>
    <property type="match status" value="1"/>
</dbReference>
<dbReference type="InterPro" id="IPR027417">
    <property type="entry name" value="P-loop_NTPase"/>
</dbReference>
<keyword evidence="4" id="KW-0067">ATP-binding</keyword>
<dbReference type="PROSITE" id="PS51192">
    <property type="entry name" value="HELICASE_ATP_BIND_1"/>
    <property type="match status" value="1"/>
</dbReference>
<sequence>MRPTEVFKDSGRRIKYPLHVALQAGDGRQEAEPRSLKIYGCYSFSVDNGREWLSECTPIRRRAGRCVCRPAGRQNQASSANISGRGANMRHGAQASFSPIAYARFGAPPPRQTPCAPRRRRRPDDFFGQHAQPLCADAVSGRVQHVPLARDVHCDELVQTDAEPVVSKSNGFFSETSASSVKTGVPAQNSHMDICVLTPKTAPGSQTKDVEDAFDQSRDGPAAPHLRDLRTDELVSVFVPADEPADVALPALGGDVASLAYRGNDSAGDLPMRLVAYIRTAGAAREQHPLWLSHAVQAAGPKALAQAWRSTFSVLPVGRRVADFALQCTPSGFFARCSRDCAGFTGIGTLLVDMESLVQYTNDFFSISEHSLPLLSYHHFASFILWNLQTCGFKTVVLTTKTPQTIHEECVAKYLKRVLARISKIEEKTSDRHRVALVLGHRDAHSVAFLNECMKKGLVCGLLEDIEFRVPYVYAHILYPQTLAAARAAREAPAESCGGDVDYRAIKAAYLAKKFQFTECNAVMERSVCEAVLRDIGSDDFFFDGRIHELLQLGEKSVEVPLSRLAVDGEAYDEPPTYMFSKYEEIDYRLVKADEKRPKDAQIYSKYLNRAAKSLLGDKLLYNPIGKAVSKREKNEKKGKVSPKQLAMIRENQQRLEGEKKAKEIEFLRSFYQKYKSSTSVQRRRLLETFVESRSARQRILLLKIEFYFEEWTLEKHKESPDEAVLVPCYLSCLEFIDLAAQTEGEASEKTRSEIKYAIDKLIECGFKATAAELNEKHGLGFEIAHSSAPNDLDLYFQMKFAGDKLKRSTGSARDRRVLFEPDKWQTALLDLVDENKSVVVSAPTSSGKTFICFYAIEKILRNSDTEVVVFCLPTKALVNQVSIDIYARFNTKIFSRKDVVLQGQLLRDYQINALNCQVLLTIPSMLEAVHNKLRDRIKYIIIDEIHLISNEEMGVSIERAIHMSSAPLLLLSATLNNLGSFYMWVKELESRKGRECELIVYNERYCDLKLHVYSEGLNDLNPLFAYSFEHIRDFGFSNDLNFLPSEVLQIYYAVYAALDKGQKKLIQEMRPANFFESNVLTKADVIRYERFILGKFKEWIDCGILGEEQVYRIYSLLTKETSESFRKLEETHVTDGYSFSNEYLFENVFDLCKTLREKDLLPCIVFNLDREVCNRMALRLYRELEDAEKREKTDKNEEKMRERFLKEMKRCRDEEKKRDAWMEETPQDEENNRLLRTSKKNVKHTFLTVDKLSDYELEEQTRYLRKTEGCYVDMLWRGIGIHHNGMNKSYRGLVEILFRMKHLQIVFSTETLSLGINMPCRTVVFAGDSLGLTPLSYKQMAGRAGRRSFDTLGNVIFYGICKEKVQNLIISSLPNLKAPFSYGYGSFLYKIDESILRNPLFLVNYGGGCAEEASEYNFSSVLRCEEERRAIVDAKLNYLRRRGFIRDQRFTYLADILAINKDYDTEVVVFMAVIDAGLVDISDRSILFVLMFHLFAVKPVLDTEQGLQSLPPRVERFIQEVSRDGAMLSAMERNNLHAMQFLCYNRRPLISMDFRLYRNKSRYLWSYLFDNRRGDVGELFKGMCVIDGVFKSIHSVFEKYGVRTEEKKIFSMHYEFFRARFLTLHA</sequence>
<gene>
    <name evidence="8" type="ORF">PYX00_011763</name>
</gene>
<dbReference type="SMART" id="SM00490">
    <property type="entry name" value="HELICc"/>
    <property type="match status" value="1"/>
</dbReference>
<dbReference type="EMBL" id="JARGDH010000006">
    <property type="protein sequence ID" value="KAL0266046.1"/>
    <property type="molecule type" value="Genomic_DNA"/>
</dbReference>
<dbReference type="PANTHER" id="PTHR44533:SF4">
    <property type="entry name" value="DEAD_H RNA HELICASE, PUTATIVE-RELATED"/>
    <property type="match status" value="1"/>
</dbReference>
<evidence type="ECO:0000256" key="3">
    <source>
        <dbReference type="ARBA" id="ARBA00022806"/>
    </source>
</evidence>
<dbReference type="GO" id="GO:0005737">
    <property type="term" value="C:cytoplasm"/>
    <property type="evidence" value="ECO:0007669"/>
    <property type="project" value="TreeGrafter"/>
</dbReference>
<feature type="region of interest" description="Disordered" evidence="5">
    <location>
        <begin position="103"/>
        <end position="127"/>
    </location>
</feature>
<evidence type="ECO:0000256" key="1">
    <source>
        <dbReference type="ARBA" id="ARBA00022741"/>
    </source>
</evidence>
<evidence type="ECO:0000313" key="8">
    <source>
        <dbReference type="EMBL" id="KAL0266046.1"/>
    </source>
</evidence>
<feature type="region of interest" description="Disordered" evidence="5">
    <location>
        <begin position="200"/>
        <end position="224"/>
    </location>
</feature>
<dbReference type="GO" id="GO:0004386">
    <property type="term" value="F:helicase activity"/>
    <property type="evidence" value="ECO:0007669"/>
    <property type="project" value="UniProtKB-KW"/>
</dbReference>
<dbReference type="GO" id="GO:0003676">
    <property type="term" value="F:nucleic acid binding"/>
    <property type="evidence" value="ECO:0007669"/>
    <property type="project" value="InterPro"/>
</dbReference>
<proteinExistence type="predicted"/>
<dbReference type="InterPro" id="IPR014001">
    <property type="entry name" value="Helicase_ATP-bd"/>
</dbReference>
<dbReference type="InterPro" id="IPR052431">
    <property type="entry name" value="SKI2_subfamily_helicases"/>
</dbReference>
<keyword evidence="3" id="KW-0347">Helicase</keyword>
<evidence type="ECO:0000259" key="7">
    <source>
        <dbReference type="PROSITE" id="PS51194"/>
    </source>
</evidence>